<dbReference type="RefSeq" id="WP_324179246.1">
    <property type="nucleotide sequence ID" value="NZ_BAABAW010000008.1"/>
</dbReference>
<protein>
    <submittedName>
        <fullName evidence="1">Uncharacterized protein</fullName>
    </submittedName>
</protein>
<proteinExistence type="predicted"/>
<sequence length="115" mass="13064">MKKSIVLLVTLVLGFGQIFASDNNLIESEQQIRNEVAILLKSPEITVEKSNLSADIQFKLNKNGEIEVLTVDSNKNNVIDYVKSRLNNKKVLEQKIINVNRVYNLTLIIKKPENI</sequence>
<keyword evidence="2" id="KW-1185">Reference proteome</keyword>
<name>A0ABU5ZSZ4_9FLAO</name>
<evidence type="ECO:0000313" key="2">
    <source>
        <dbReference type="Proteomes" id="UP001327027"/>
    </source>
</evidence>
<dbReference type="Proteomes" id="UP001327027">
    <property type="component" value="Unassembled WGS sequence"/>
</dbReference>
<dbReference type="EMBL" id="JAYKLX010000003">
    <property type="protein sequence ID" value="MEB3345215.1"/>
    <property type="molecule type" value="Genomic_DNA"/>
</dbReference>
<reference evidence="1 2" key="1">
    <citation type="journal article" date="2013" name="Int. J. Syst. Evol. Microbiol.">
        <title>Aquimarina gracilis sp. nov., isolated from the gut microflora of a mussel, Mytilus coruscus, and emended description of Aquimarina spongiae.</title>
        <authorList>
            <person name="Park S.C."/>
            <person name="Choe H.N."/>
            <person name="Baik K.S."/>
            <person name="Seong C.N."/>
        </authorList>
    </citation>
    <scope>NUCLEOTIDE SEQUENCE [LARGE SCALE GENOMIC DNA]</scope>
    <source>
        <strain evidence="1 2">PSC32</strain>
    </source>
</reference>
<accession>A0ABU5ZSZ4</accession>
<evidence type="ECO:0000313" key="1">
    <source>
        <dbReference type="EMBL" id="MEB3345215.1"/>
    </source>
</evidence>
<organism evidence="1 2">
    <name type="scientific">Aquimarina gracilis</name>
    <dbReference type="NCBI Taxonomy" id="874422"/>
    <lineage>
        <taxon>Bacteria</taxon>
        <taxon>Pseudomonadati</taxon>
        <taxon>Bacteroidota</taxon>
        <taxon>Flavobacteriia</taxon>
        <taxon>Flavobacteriales</taxon>
        <taxon>Flavobacteriaceae</taxon>
        <taxon>Aquimarina</taxon>
    </lineage>
</organism>
<gene>
    <name evidence="1" type="ORF">U6A24_07085</name>
</gene>
<comment type="caution">
    <text evidence="1">The sequence shown here is derived from an EMBL/GenBank/DDBJ whole genome shotgun (WGS) entry which is preliminary data.</text>
</comment>